<gene>
    <name evidence="3" type="ORF">C5750_17645</name>
</gene>
<dbReference type="AlphaFoldDB" id="A0A2S9JFJ2"/>
<evidence type="ECO:0000313" key="3">
    <source>
        <dbReference type="EMBL" id="PRD51676.1"/>
    </source>
</evidence>
<dbReference type="InterPro" id="IPR007899">
    <property type="entry name" value="CHAD_dom"/>
</dbReference>
<dbReference type="PROSITE" id="PS51708">
    <property type="entry name" value="CHAD"/>
    <property type="match status" value="1"/>
</dbReference>
<dbReference type="Pfam" id="PF01928">
    <property type="entry name" value="CYTH"/>
    <property type="match status" value="1"/>
</dbReference>
<dbReference type="Pfam" id="PF05235">
    <property type="entry name" value="CHAD"/>
    <property type="match status" value="1"/>
</dbReference>
<keyword evidence="4" id="KW-1185">Reference proteome</keyword>
<dbReference type="SUPFAM" id="SSF55154">
    <property type="entry name" value="CYTH-like phosphatases"/>
    <property type="match status" value="1"/>
</dbReference>
<dbReference type="InterPro" id="IPR033469">
    <property type="entry name" value="CYTH-like_dom_sf"/>
</dbReference>
<dbReference type="PANTHER" id="PTHR39569:SF1">
    <property type="entry name" value="INORGANIC TRIPHOSPHATASE"/>
    <property type="match status" value="1"/>
</dbReference>
<protein>
    <submittedName>
        <fullName evidence="3">Inorganic triphosphatase</fullName>
    </submittedName>
</protein>
<feature type="domain" description="CYTH" evidence="1">
    <location>
        <begin position="66"/>
        <end position="265"/>
    </location>
</feature>
<dbReference type="PROSITE" id="PS51707">
    <property type="entry name" value="CYTH"/>
    <property type="match status" value="1"/>
</dbReference>
<dbReference type="OrthoDB" id="9777271at2"/>
<feature type="domain" description="CHAD" evidence="2">
    <location>
        <begin position="280"/>
        <end position="576"/>
    </location>
</feature>
<evidence type="ECO:0000259" key="2">
    <source>
        <dbReference type="PROSITE" id="PS51708"/>
    </source>
</evidence>
<dbReference type="GO" id="GO:0046872">
    <property type="term" value="F:metal ion binding"/>
    <property type="evidence" value="ECO:0007669"/>
    <property type="project" value="TreeGrafter"/>
</dbReference>
<dbReference type="Proteomes" id="UP000238563">
    <property type="component" value="Unassembled WGS sequence"/>
</dbReference>
<dbReference type="InterPro" id="IPR038186">
    <property type="entry name" value="CHAD_dom_sf"/>
</dbReference>
<dbReference type="PANTHER" id="PTHR39569">
    <property type="entry name" value="INORGANIC TRIPHOSPHATASE"/>
    <property type="match status" value="1"/>
</dbReference>
<name>A0A2S9JFJ2_9HYPH</name>
<evidence type="ECO:0000313" key="4">
    <source>
        <dbReference type="Proteomes" id="UP000238563"/>
    </source>
</evidence>
<evidence type="ECO:0000259" key="1">
    <source>
        <dbReference type="PROSITE" id="PS51707"/>
    </source>
</evidence>
<reference evidence="3 4" key="1">
    <citation type="submission" date="2018-02" db="EMBL/GenBank/DDBJ databases">
        <title>The draft genome of Phyllobacterium myrsinacearum DSM5892.</title>
        <authorList>
            <person name="Li L."/>
            <person name="Liu L."/>
            <person name="Zhang X."/>
            <person name="Wang T."/>
        </authorList>
    </citation>
    <scope>NUCLEOTIDE SEQUENCE [LARGE SCALE GENOMIC DNA]</scope>
    <source>
        <strain evidence="3 4">DSM 5892</strain>
    </source>
</reference>
<proteinExistence type="predicted"/>
<comment type="caution">
    <text evidence="3">The sequence shown here is derived from an EMBL/GenBank/DDBJ whole genome shotgun (WGS) entry which is preliminary data.</text>
</comment>
<dbReference type="SMART" id="SM01118">
    <property type="entry name" value="CYTH"/>
    <property type="match status" value="1"/>
</dbReference>
<dbReference type="InterPro" id="IPR023577">
    <property type="entry name" value="CYTH_domain"/>
</dbReference>
<accession>A0A2S9JFJ2</accession>
<organism evidence="3 4">
    <name type="scientific">Phyllobacterium myrsinacearum</name>
    <dbReference type="NCBI Taxonomy" id="28101"/>
    <lineage>
        <taxon>Bacteria</taxon>
        <taxon>Pseudomonadati</taxon>
        <taxon>Pseudomonadota</taxon>
        <taxon>Alphaproteobacteria</taxon>
        <taxon>Hyphomicrobiales</taxon>
        <taxon>Phyllobacteriaceae</taxon>
        <taxon>Phyllobacterium</taxon>
    </lineage>
</organism>
<sequence>MTTATAPGPAGHAASTIFALPRWRARDSMARATGRSMGADGMAGASVQGTEDGSGTDAVAIALRAPVEIELKLRVPAGMLDDIRASAAVQQAARNKGLIRRLEATYYDTSDHRLFAAGLSLRVRREGRHHVQTVKRAAAHGSLQRNEWEAVVPDMEPDLALLPLAEIGAPLDGMTADELAPVFATRVRRHLLVLDHQDARIELALDDGVIEFGATRVPLSEVELELKQGKVAALYQFGLNLMDVAPLCLETQSKSARGYALALGDEPSAVKAAPSGFVRADTVDEAIAKLLTNCQQQIMANLSASQTGLEPEGVHQLRVALRRLRVALHFLGRELQAPSLESLNTEAKLFGQALGPARNWDVFLHSTLTEIEEAALPHVNISAFRAACMPAHDQAYQTVRRIIGDPRTNRFLLSLGLVIELRSWRNDIASEDLRILTEPLGQFAARVLDRVERQVRRRGHGFRHLHADARHRLRLGLKRLRYAAEFFLPLYSSRPVTAKYIKRLARLQDLLGEANDIRSAHELMETLDHDSLGAEANRAVGAIIGWQGHRQAAGGKQLIGRWRAFKDTAPFWAPRL</sequence>
<dbReference type="EMBL" id="PVBT01000005">
    <property type="protein sequence ID" value="PRD51676.1"/>
    <property type="molecule type" value="Genomic_DNA"/>
</dbReference>
<dbReference type="CDD" id="cd07756">
    <property type="entry name" value="CYTH-like_Pase_CHAD"/>
    <property type="match status" value="1"/>
</dbReference>
<dbReference type="SMART" id="SM00880">
    <property type="entry name" value="CHAD"/>
    <property type="match status" value="1"/>
</dbReference>
<dbReference type="Gene3D" id="2.40.320.10">
    <property type="entry name" value="Hypothetical Protein Pfu-838710-001"/>
    <property type="match status" value="1"/>
</dbReference>
<dbReference type="Gene3D" id="1.40.20.10">
    <property type="entry name" value="CHAD domain"/>
    <property type="match status" value="1"/>
</dbReference>
<dbReference type="InterPro" id="IPR039013">
    <property type="entry name" value="YgiF"/>
</dbReference>
<dbReference type="GO" id="GO:0050355">
    <property type="term" value="F:inorganic triphosphate phosphatase activity"/>
    <property type="evidence" value="ECO:0007669"/>
    <property type="project" value="InterPro"/>
</dbReference>